<dbReference type="EMBL" id="JAVRRF010000010">
    <property type="protein sequence ID" value="KAK5060860.1"/>
    <property type="molecule type" value="Genomic_DNA"/>
</dbReference>
<name>A0ABR0JC30_9EURO</name>
<sequence>MTEQQREMVKQRDKRLKAFIKYRDEWVARRAKDSRKRAEQNIELAKDVRKRFLQNLEKA</sequence>
<keyword evidence="1" id="KW-0175">Coiled coil</keyword>
<proteinExistence type="predicted"/>
<evidence type="ECO:0000313" key="2">
    <source>
        <dbReference type="EMBL" id="KAK5060860.1"/>
    </source>
</evidence>
<reference evidence="2 3" key="1">
    <citation type="submission" date="2023-08" db="EMBL/GenBank/DDBJ databases">
        <title>Black Yeasts Isolated from many extreme environments.</title>
        <authorList>
            <person name="Coleine C."/>
            <person name="Stajich J.E."/>
            <person name="Selbmann L."/>
        </authorList>
    </citation>
    <scope>NUCLEOTIDE SEQUENCE [LARGE SCALE GENOMIC DNA]</scope>
    <source>
        <strain evidence="2 3">CCFEE 6328</strain>
    </source>
</reference>
<protein>
    <submittedName>
        <fullName evidence="2">Uncharacterized protein</fullName>
    </submittedName>
</protein>
<dbReference type="Proteomes" id="UP001345691">
    <property type="component" value="Unassembled WGS sequence"/>
</dbReference>
<organism evidence="2 3">
    <name type="scientific">Exophiala sideris</name>
    <dbReference type="NCBI Taxonomy" id="1016849"/>
    <lineage>
        <taxon>Eukaryota</taxon>
        <taxon>Fungi</taxon>
        <taxon>Dikarya</taxon>
        <taxon>Ascomycota</taxon>
        <taxon>Pezizomycotina</taxon>
        <taxon>Eurotiomycetes</taxon>
        <taxon>Chaetothyriomycetidae</taxon>
        <taxon>Chaetothyriales</taxon>
        <taxon>Herpotrichiellaceae</taxon>
        <taxon>Exophiala</taxon>
    </lineage>
</organism>
<feature type="coiled-coil region" evidence="1">
    <location>
        <begin position="28"/>
        <end position="55"/>
    </location>
</feature>
<accession>A0ABR0JC30</accession>
<evidence type="ECO:0000256" key="1">
    <source>
        <dbReference type="SAM" id="Coils"/>
    </source>
</evidence>
<keyword evidence="3" id="KW-1185">Reference proteome</keyword>
<gene>
    <name evidence="2" type="ORF">LTR69_005459</name>
</gene>
<comment type="caution">
    <text evidence="2">The sequence shown here is derived from an EMBL/GenBank/DDBJ whole genome shotgun (WGS) entry which is preliminary data.</text>
</comment>
<evidence type="ECO:0000313" key="3">
    <source>
        <dbReference type="Proteomes" id="UP001345691"/>
    </source>
</evidence>